<comment type="caution">
    <text evidence="3">The sequence shown here is derived from an EMBL/GenBank/DDBJ whole genome shotgun (WGS) entry which is preliminary data.</text>
</comment>
<gene>
    <name evidence="3" type="ORF">JQC72_06265</name>
</gene>
<reference evidence="3" key="1">
    <citation type="journal article" date="2024" name="Int. J. Syst. Evol. Microbiol.">
        <title>Polycladomyces zharkentensis sp. nov., a novel thermophilic cellulose- and starch-degrading member of the Bacillota from a geothermal aquifer in Kazakhstan.</title>
        <authorList>
            <person name="Mashzhan A."/>
            <person name="Kistaubayeva A."/>
            <person name="Javier-Lopez R."/>
            <person name="Bissenova U."/>
            <person name="Bissenbay A."/>
            <person name="Birkeland N.K."/>
        </authorList>
    </citation>
    <scope>NUCLEOTIDE SEQUENCE</scope>
    <source>
        <strain evidence="3">ZKZ2T</strain>
    </source>
</reference>
<dbReference type="Proteomes" id="UP001177120">
    <property type="component" value="Unassembled WGS sequence"/>
</dbReference>
<dbReference type="EMBL" id="JAFHAP010000006">
    <property type="protein sequence ID" value="MBN2909126.1"/>
    <property type="molecule type" value="Genomic_DNA"/>
</dbReference>
<dbReference type="InterPro" id="IPR001387">
    <property type="entry name" value="Cro/C1-type_HTH"/>
</dbReference>
<name>A0ABS2WI28_9BACL</name>
<dbReference type="CDD" id="cd00093">
    <property type="entry name" value="HTH_XRE"/>
    <property type="match status" value="1"/>
</dbReference>
<keyword evidence="1" id="KW-0238">DNA-binding</keyword>
<protein>
    <submittedName>
        <fullName evidence="3">Helix-turn-helix transcriptional regulator</fullName>
    </submittedName>
</protein>
<dbReference type="PANTHER" id="PTHR46558:SF11">
    <property type="entry name" value="HTH-TYPE TRANSCRIPTIONAL REGULATOR XRE"/>
    <property type="match status" value="1"/>
</dbReference>
<dbReference type="SMART" id="SM00530">
    <property type="entry name" value="HTH_XRE"/>
    <property type="match status" value="1"/>
</dbReference>
<keyword evidence="4" id="KW-1185">Reference proteome</keyword>
<dbReference type="RefSeq" id="WP_205493970.1">
    <property type="nucleotide sequence ID" value="NZ_JAFHAP010000006.1"/>
</dbReference>
<proteinExistence type="predicted"/>
<dbReference type="SUPFAM" id="SSF47413">
    <property type="entry name" value="lambda repressor-like DNA-binding domains"/>
    <property type="match status" value="1"/>
</dbReference>
<dbReference type="PANTHER" id="PTHR46558">
    <property type="entry name" value="TRACRIPTIONAL REGULATORY PROTEIN-RELATED-RELATED"/>
    <property type="match status" value="1"/>
</dbReference>
<sequence length="125" mass="14440">MIKVRLRSIRKARGLSQEELARRVNTTKGTISNYENGYSTPSNEMLLKLADELHTTTDYLLGRIDDPNVKINENTSETEYADLKEVLNKKRAHWGGRELTEEERKLIQRIIQAAIEREESATHTE</sequence>
<dbReference type="Gene3D" id="1.10.260.40">
    <property type="entry name" value="lambda repressor-like DNA-binding domains"/>
    <property type="match status" value="1"/>
</dbReference>
<organism evidence="3 4">
    <name type="scientific">Polycladomyces zharkentensis</name>
    <dbReference type="NCBI Taxonomy" id="2807616"/>
    <lineage>
        <taxon>Bacteria</taxon>
        <taxon>Bacillati</taxon>
        <taxon>Bacillota</taxon>
        <taxon>Bacilli</taxon>
        <taxon>Bacillales</taxon>
        <taxon>Thermoactinomycetaceae</taxon>
        <taxon>Polycladomyces</taxon>
    </lineage>
</organism>
<accession>A0ABS2WI28</accession>
<evidence type="ECO:0000256" key="1">
    <source>
        <dbReference type="ARBA" id="ARBA00023125"/>
    </source>
</evidence>
<dbReference type="Pfam" id="PF01381">
    <property type="entry name" value="HTH_3"/>
    <property type="match status" value="1"/>
</dbReference>
<dbReference type="PROSITE" id="PS50943">
    <property type="entry name" value="HTH_CROC1"/>
    <property type="match status" value="1"/>
</dbReference>
<evidence type="ECO:0000313" key="3">
    <source>
        <dbReference type="EMBL" id="MBN2909126.1"/>
    </source>
</evidence>
<dbReference type="InterPro" id="IPR010982">
    <property type="entry name" value="Lambda_DNA-bd_dom_sf"/>
</dbReference>
<evidence type="ECO:0000313" key="4">
    <source>
        <dbReference type="Proteomes" id="UP001177120"/>
    </source>
</evidence>
<evidence type="ECO:0000259" key="2">
    <source>
        <dbReference type="PROSITE" id="PS50943"/>
    </source>
</evidence>
<feature type="domain" description="HTH cro/C1-type" evidence="2">
    <location>
        <begin position="6"/>
        <end position="60"/>
    </location>
</feature>